<dbReference type="EMBL" id="CAJNOH010001140">
    <property type="protein sequence ID" value="CAF1180710.1"/>
    <property type="molecule type" value="Genomic_DNA"/>
</dbReference>
<dbReference type="Proteomes" id="UP000663854">
    <property type="component" value="Unassembled WGS sequence"/>
</dbReference>
<feature type="region of interest" description="Disordered" evidence="1">
    <location>
        <begin position="172"/>
        <end position="193"/>
    </location>
</feature>
<accession>A0A815NY87</accession>
<organism evidence="4 5">
    <name type="scientific">Rotaria sordida</name>
    <dbReference type="NCBI Taxonomy" id="392033"/>
    <lineage>
        <taxon>Eukaryota</taxon>
        <taxon>Metazoa</taxon>
        <taxon>Spiralia</taxon>
        <taxon>Gnathifera</taxon>
        <taxon>Rotifera</taxon>
        <taxon>Eurotatoria</taxon>
        <taxon>Bdelloidea</taxon>
        <taxon>Philodinida</taxon>
        <taxon>Philodinidae</taxon>
        <taxon>Rotaria</taxon>
    </lineage>
</organism>
<evidence type="ECO:0000256" key="1">
    <source>
        <dbReference type="SAM" id="MobiDB-lite"/>
    </source>
</evidence>
<evidence type="ECO:0000259" key="2">
    <source>
        <dbReference type="Pfam" id="PF26215"/>
    </source>
</evidence>
<dbReference type="InterPro" id="IPR058912">
    <property type="entry name" value="HTH_animal"/>
</dbReference>
<evidence type="ECO:0000313" key="3">
    <source>
        <dbReference type="EMBL" id="CAF1180710.1"/>
    </source>
</evidence>
<protein>
    <recommendedName>
        <fullName evidence="2">Helix-turn-helix domain-containing protein</fullName>
    </recommendedName>
</protein>
<feature type="domain" description="Helix-turn-helix" evidence="2">
    <location>
        <begin position="2"/>
        <end position="39"/>
    </location>
</feature>
<keyword evidence="5" id="KW-1185">Reference proteome</keyword>
<sequence length="193" mass="22484">MRAVRYSSTFEAFNNERRTIRLTLLLNGYPSTYINTQFQHFLKKYLSLSSSSSILLLIDNKEQFFVLRQQLLAQPSIPKIVVAKSAASVDTMIKNKTMEEYGQTKKEKENKFKSNIFIHCTHEARLEDVQRHIHEIHDSFFKNTDYGDIRLIVGHRNNPNLEFELARKRPHSSLLKNLPPNKIRKTNTPPPTA</sequence>
<reference evidence="4" key="1">
    <citation type="submission" date="2021-02" db="EMBL/GenBank/DDBJ databases">
        <authorList>
            <person name="Nowell W R."/>
        </authorList>
    </citation>
    <scope>NUCLEOTIDE SEQUENCE</scope>
</reference>
<proteinExistence type="predicted"/>
<dbReference type="AlphaFoldDB" id="A0A815NY87"/>
<gene>
    <name evidence="4" type="ORF">JXQ802_LOCUS37008</name>
    <name evidence="3" type="ORF">PYM288_LOCUS23791</name>
</gene>
<evidence type="ECO:0000313" key="4">
    <source>
        <dbReference type="EMBL" id="CAF1441133.1"/>
    </source>
</evidence>
<evidence type="ECO:0000313" key="5">
    <source>
        <dbReference type="Proteomes" id="UP000663870"/>
    </source>
</evidence>
<name>A0A815NY87_9BILA</name>
<dbReference type="Pfam" id="PF26215">
    <property type="entry name" value="HTH_animal"/>
    <property type="match status" value="1"/>
</dbReference>
<dbReference type="EMBL" id="CAJNOL010001948">
    <property type="protein sequence ID" value="CAF1441133.1"/>
    <property type="molecule type" value="Genomic_DNA"/>
</dbReference>
<comment type="caution">
    <text evidence="4">The sequence shown here is derived from an EMBL/GenBank/DDBJ whole genome shotgun (WGS) entry which is preliminary data.</text>
</comment>
<dbReference type="Proteomes" id="UP000663870">
    <property type="component" value="Unassembled WGS sequence"/>
</dbReference>